<name>Q4T543_TETNG</name>
<reference evidence="2" key="1">
    <citation type="journal article" date="2004" name="Nature">
        <title>Genome duplication in the teleost fish Tetraodon nigroviridis reveals the early vertebrate proto-karyotype.</title>
        <authorList>
            <person name="Jaillon O."/>
            <person name="Aury J.-M."/>
            <person name="Brunet F."/>
            <person name="Petit J.-L."/>
            <person name="Stange-Thomann N."/>
            <person name="Mauceli E."/>
            <person name="Bouneau L."/>
            <person name="Fischer C."/>
            <person name="Ozouf-Costaz C."/>
            <person name="Bernot A."/>
            <person name="Nicaud S."/>
            <person name="Jaffe D."/>
            <person name="Fisher S."/>
            <person name="Lutfalla G."/>
            <person name="Dossat C."/>
            <person name="Segurens B."/>
            <person name="Dasilva C."/>
            <person name="Salanoubat M."/>
            <person name="Levy M."/>
            <person name="Boudet N."/>
            <person name="Castellano S."/>
            <person name="Anthouard V."/>
            <person name="Jubin C."/>
            <person name="Castelli V."/>
            <person name="Katinka M."/>
            <person name="Vacherie B."/>
            <person name="Biemont C."/>
            <person name="Skalli Z."/>
            <person name="Cattolico L."/>
            <person name="Poulain J."/>
            <person name="De Berardinis V."/>
            <person name="Cruaud C."/>
            <person name="Duprat S."/>
            <person name="Brottier P."/>
            <person name="Coutanceau J.-P."/>
            <person name="Gouzy J."/>
            <person name="Parra G."/>
            <person name="Lardier G."/>
            <person name="Chapple C."/>
            <person name="McKernan K.J."/>
            <person name="McEwan P."/>
            <person name="Bosak S."/>
            <person name="Kellis M."/>
            <person name="Volff J.-N."/>
            <person name="Guigo R."/>
            <person name="Zody M.C."/>
            <person name="Mesirov J."/>
            <person name="Lindblad-Toh K."/>
            <person name="Birren B."/>
            <person name="Nusbaum C."/>
            <person name="Kahn D."/>
            <person name="Robinson-Rechavi M."/>
            <person name="Laudet V."/>
            <person name="Schachter V."/>
            <person name="Quetier F."/>
            <person name="Saurin W."/>
            <person name="Scarpelli C."/>
            <person name="Wincker P."/>
            <person name="Lander E.S."/>
            <person name="Weissenbach J."/>
            <person name="Roest Crollius H."/>
        </authorList>
    </citation>
    <scope>NUCLEOTIDE SEQUENCE [LARGE SCALE GENOMIC DNA]</scope>
</reference>
<dbReference type="AlphaFoldDB" id="Q4T543"/>
<evidence type="ECO:0000313" key="2">
    <source>
        <dbReference type="EMBL" id="CAF91989.1"/>
    </source>
</evidence>
<organism evidence="2">
    <name type="scientific">Tetraodon nigroviridis</name>
    <name type="common">Spotted green pufferfish</name>
    <name type="synonym">Chelonodon nigroviridis</name>
    <dbReference type="NCBI Taxonomy" id="99883"/>
    <lineage>
        <taxon>Eukaryota</taxon>
        <taxon>Metazoa</taxon>
        <taxon>Chordata</taxon>
        <taxon>Craniata</taxon>
        <taxon>Vertebrata</taxon>
        <taxon>Euteleostomi</taxon>
        <taxon>Actinopterygii</taxon>
        <taxon>Neopterygii</taxon>
        <taxon>Teleostei</taxon>
        <taxon>Neoteleostei</taxon>
        <taxon>Acanthomorphata</taxon>
        <taxon>Eupercaria</taxon>
        <taxon>Tetraodontiformes</taxon>
        <taxon>Tetradontoidea</taxon>
        <taxon>Tetraodontidae</taxon>
        <taxon>Tetraodon</taxon>
    </lineage>
</organism>
<feature type="non-terminal residue" evidence="2">
    <location>
        <position position="1"/>
    </location>
</feature>
<evidence type="ECO:0000259" key="1">
    <source>
        <dbReference type="PROSITE" id="PS50878"/>
    </source>
</evidence>
<dbReference type="PROSITE" id="PS50878">
    <property type="entry name" value="RT_POL"/>
    <property type="match status" value="1"/>
</dbReference>
<gene>
    <name evidence="2" type="ORF">GSTENG00007005001</name>
</gene>
<proteinExistence type="predicted"/>
<dbReference type="KEGG" id="tng:GSTEN00007005G001"/>
<feature type="domain" description="Reverse transcriptase" evidence="1">
    <location>
        <begin position="1"/>
        <end position="81"/>
    </location>
</feature>
<feature type="non-terminal residue" evidence="2">
    <location>
        <position position="81"/>
    </location>
</feature>
<sequence>PDYLTGRPQYVRLKDITSDTVVSNTGAPQGTVLTPLLFTLYTSGLFWLQHFGAVSFIQKYVDDTAIVGCVRDDREKEYRRL</sequence>
<accession>Q4T543</accession>
<protein>
    <submittedName>
        <fullName evidence="2">(spotted green pufferfish) hypothetical protein</fullName>
    </submittedName>
</protein>
<comment type="caution">
    <text evidence="2">The sequence shown here is derived from an EMBL/GenBank/DDBJ whole genome shotgun (WGS) entry which is preliminary data.</text>
</comment>
<dbReference type="OrthoDB" id="419189at2759"/>
<dbReference type="InterPro" id="IPR000477">
    <property type="entry name" value="RT_dom"/>
</dbReference>
<reference evidence="2" key="2">
    <citation type="submission" date="2004-02" db="EMBL/GenBank/DDBJ databases">
        <authorList>
            <consortium name="Genoscope"/>
            <consortium name="Whitehead Institute Centre for Genome Research"/>
        </authorList>
    </citation>
    <scope>NUCLEOTIDE SEQUENCE</scope>
</reference>
<dbReference type="EMBL" id="CAAE01009433">
    <property type="protein sequence ID" value="CAF91989.1"/>
    <property type="molecule type" value="Genomic_DNA"/>
</dbReference>